<dbReference type="InterPro" id="IPR036676">
    <property type="entry name" value="PurM-like_C_sf"/>
</dbReference>
<dbReference type="Proteomes" id="UP001224392">
    <property type="component" value="Unassembled WGS sequence"/>
</dbReference>
<keyword evidence="9" id="KW-0711">Selenium</keyword>
<dbReference type="InterPro" id="IPR004536">
    <property type="entry name" value="SPS/SelD"/>
</dbReference>
<dbReference type="InterPro" id="IPR023753">
    <property type="entry name" value="FAD/NAD-binding_dom"/>
</dbReference>
<dbReference type="InterPro" id="IPR016188">
    <property type="entry name" value="PurM-like_N"/>
</dbReference>
<dbReference type="Gene3D" id="3.50.50.100">
    <property type="match status" value="1"/>
</dbReference>
<evidence type="ECO:0000256" key="9">
    <source>
        <dbReference type="ARBA" id="ARBA00023266"/>
    </source>
</evidence>
<evidence type="ECO:0000313" key="13">
    <source>
        <dbReference type="EMBL" id="GMG87982.1"/>
    </source>
</evidence>
<evidence type="ECO:0000256" key="5">
    <source>
        <dbReference type="ARBA" id="ARBA00022777"/>
    </source>
</evidence>
<feature type="domain" description="PurM-like C-terminal" evidence="11">
    <location>
        <begin position="566"/>
        <end position="744"/>
    </location>
</feature>
<dbReference type="PANTHER" id="PTHR42913:SF9">
    <property type="entry name" value="SLR1591 PROTEIN"/>
    <property type="match status" value="1"/>
</dbReference>
<dbReference type="InterPro" id="IPR017584">
    <property type="entry name" value="Pyridine_nucleo_diS_OxRdtase_N"/>
</dbReference>
<keyword evidence="4" id="KW-0547">Nucleotide-binding</keyword>
<comment type="caution">
    <text evidence="13">The sequence shown here is derived from an EMBL/GenBank/DDBJ whole genome shotgun (WGS) entry which is preliminary data.</text>
</comment>
<dbReference type="PRINTS" id="PR00368">
    <property type="entry name" value="FADPNR"/>
</dbReference>
<dbReference type="SUPFAM" id="SSF56042">
    <property type="entry name" value="PurM C-terminal domain-like"/>
    <property type="match status" value="1"/>
</dbReference>
<accession>A0ABQ6M115</accession>
<sequence>MQDSPNYQDLVLIGGGHAHALTLMMWAMKPLPGVRVTLISPQVQTPYSGMLPGLIAGHYSYDETHIDLTRLCAAVGARFIVSSATGIDSEARQIALDGHPPIGFDLLSIDTGATPAHQLPGSEHAIPVKPISRFYPHWQALRQQIREEHRAFDLAVVGAGAGGCEIAMAMAHALQDGLHSGRVNIHLVSRSKNVPEGYPLMARKLAARELRRLGIRVHAPWDVAAINDDGLTSSSGATLALDAVFLCTQAAAPAWLSGTGLALDEAGFVRVDETLRSSHERIFAAGDVAAFSPRTLPKAGVYAVRQAPFLFHNLRATLLGKPLKKFRPQRDFLSMLACGDKRAVATRNGFALAGPHMWRWKNHIDQQFMQRFRELRPMVESEETKPGLWRRENAPERVDSRGGESFHGMRCNGCGAKVGADALQRALAGVPAQESEHLLTGIGDDAAVLQVPPGKLLVQSSDQLRQLVRDPWIFARIATLHALSDLFAMHATPASAQLLATMPLAAGRLTERDLALVMDGVVMELNRHGSVLSGGHTSEGTEFQLGLTVNGFADAEQLVAKRGVAPGELLILTKPLGVGAVFAAEGFGEAKGRWLQAAQDNMLLSNGPAAEILFRAGSSALTDVTGFGLLGHLLEMLAENNAGRDAQHTRALGAELWSEPLPLLPGAASCAENSWLSSLHPHNALAYEQVNNAARWAALPHWALLADPQTAGGLLASVPEASADQCIAELKSAGYSHAAIIGKVMLKREKPVTLADYRL</sequence>
<evidence type="ECO:0000256" key="4">
    <source>
        <dbReference type="ARBA" id="ARBA00022741"/>
    </source>
</evidence>
<gene>
    <name evidence="13" type="ORF">MNKW57_23030</name>
</gene>
<dbReference type="PANTHER" id="PTHR42913">
    <property type="entry name" value="APOPTOSIS-INDUCING FACTOR 1"/>
    <property type="match status" value="1"/>
</dbReference>
<evidence type="ECO:0000256" key="8">
    <source>
        <dbReference type="ARBA" id="ARBA00023002"/>
    </source>
</evidence>
<keyword evidence="6" id="KW-0274">FAD</keyword>
<keyword evidence="8" id="KW-0560">Oxidoreductase</keyword>
<proteinExistence type="predicted"/>
<dbReference type="InterPro" id="IPR010918">
    <property type="entry name" value="PurM-like_C_dom"/>
</dbReference>
<evidence type="ECO:0000256" key="7">
    <source>
        <dbReference type="ARBA" id="ARBA00022840"/>
    </source>
</evidence>
<dbReference type="Pfam" id="PF07992">
    <property type="entry name" value="Pyr_redox_2"/>
    <property type="match status" value="1"/>
</dbReference>
<evidence type="ECO:0000256" key="6">
    <source>
        <dbReference type="ARBA" id="ARBA00022827"/>
    </source>
</evidence>
<evidence type="ECO:0000259" key="12">
    <source>
        <dbReference type="Pfam" id="PF07992"/>
    </source>
</evidence>
<organism evidence="13 14">
    <name type="scientific">Biformimicrobium ophioploci</name>
    <dbReference type="NCBI Taxonomy" id="3036711"/>
    <lineage>
        <taxon>Bacteria</taxon>
        <taxon>Pseudomonadati</taxon>
        <taxon>Pseudomonadota</taxon>
        <taxon>Gammaproteobacteria</taxon>
        <taxon>Cellvibrionales</taxon>
        <taxon>Microbulbiferaceae</taxon>
        <taxon>Biformimicrobium</taxon>
    </lineage>
</organism>
<dbReference type="Gene3D" id="3.30.1330.10">
    <property type="entry name" value="PurM-like, N-terminal domain"/>
    <property type="match status" value="1"/>
</dbReference>
<keyword evidence="14" id="KW-1185">Reference proteome</keyword>
<dbReference type="InterPro" id="IPR051169">
    <property type="entry name" value="NADH-Q_oxidoreductase"/>
</dbReference>
<evidence type="ECO:0000256" key="1">
    <source>
        <dbReference type="ARBA" id="ARBA00001974"/>
    </source>
</evidence>
<feature type="domain" description="PurM-like N-terminal" evidence="10">
    <location>
        <begin position="443"/>
        <end position="552"/>
    </location>
</feature>
<dbReference type="NCBIfam" id="TIGR03169">
    <property type="entry name" value="Nterm_to_SelD"/>
    <property type="match status" value="1"/>
</dbReference>
<protein>
    <recommendedName>
        <fullName evidence="15">Selenide, water dikinase</fullName>
    </recommendedName>
</protein>
<dbReference type="EMBL" id="BSYJ01000004">
    <property type="protein sequence ID" value="GMG87982.1"/>
    <property type="molecule type" value="Genomic_DNA"/>
</dbReference>
<dbReference type="Pfam" id="PF02769">
    <property type="entry name" value="AIRS_C"/>
    <property type="match status" value="1"/>
</dbReference>
<dbReference type="NCBIfam" id="TIGR00476">
    <property type="entry name" value="selD"/>
    <property type="match status" value="1"/>
</dbReference>
<dbReference type="SUPFAM" id="SSF55326">
    <property type="entry name" value="PurM N-terminal domain-like"/>
    <property type="match status" value="1"/>
</dbReference>
<dbReference type="CDD" id="cd02195">
    <property type="entry name" value="SelD"/>
    <property type="match status" value="1"/>
</dbReference>
<evidence type="ECO:0000259" key="10">
    <source>
        <dbReference type="Pfam" id="PF00586"/>
    </source>
</evidence>
<evidence type="ECO:0000259" key="11">
    <source>
        <dbReference type="Pfam" id="PF02769"/>
    </source>
</evidence>
<evidence type="ECO:0000313" key="14">
    <source>
        <dbReference type="Proteomes" id="UP001224392"/>
    </source>
</evidence>
<keyword evidence="5" id="KW-0418">Kinase</keyword>
<reference evidence="13 14" key="1">
    <citation type="submission" date="2023-04" db="EMBL/GenBank/DDBJ databases">
        <title>Marinobulbifer ophiurae gen. nov., sp. Nov., isolate from tissue of brittle star Ophioplocus japonicus.</title>
        <authorList>
            <person name="Kawano K."/>
            <person name="Sawayama S."/>
            <person name="Nakagawa S."/>
        </authorList>
    </citation>
    <scope>NUCLEOTIDE SEQUENCE [LARGE SCALE GENOMIC DNA]</scope>
    <source>
        <strain evidence="13 14">NKW57</strain>
    </source>
</reference>
<evidence type="ECO:0008006" key="15">
    <source>
        <dbReference type="Google" id="ProtNLM"/>
    </source>
</evidence>
<evidence type="ECO:0000256" key="3">
    <source>
        <dbReference type="ARBA" id="ARBA00022679"/>
    </source>
</evidence>
<evidence type="ECO:0000256" key="2">
    <source>
        <dbReference type="ARBA" id="ARBA00022630"/>
    </source>
</evidence>
<name>A0ABQ6M115_9GAMM</name>
<dbReference type="InterPro" id="IPR036188">
    <property type="entry name" value="FAD/NAD-bd_sf"/>
</dbReference>
<keyword evidence="2" id="KW-0285">Flavoprotein</keyword>
<feature type="domain" description="FAD/NAD(P)-binding" evidence="12">
    <location>
        <begin position="9"/>
        <end position="299"/>
    </location>
</feature>
<dbReference type="Pfam" id="PF00586">
    <property type="entry name" value="AIRS"/>
    <property type="match status" value="1"/>
</dbReference>
<dbReference type="SUPFAM" id="SSF51905">
    <property type="entry name" value="FAD/NAD(P)-binding domain"/>
    <property type="match status" value="1"/>
</dbReference>
<keyword evidence="7" id="KW-0067">ATP-binding</keyword>
<dbReference type="Gene3D" id="3.90.650.10">
    <property type="entry name" value="PurM-like C-terminal domain"/>
    <property type="match status" value="1"/>
</dbReference>
<comment type="cofactor">
    <cofactor evidence="1">
        <name>FAD</name>
        <dbReference type="ChEBI" id="CHEBI:57692"/>
    </cofactor>
</comment>
<dbReference type="InterPro" id="IPR036921">
    <property type="entry name" value="PurM-like_N_sf"/>
</dbReference>
<keyword evidence="3" id="KW-0808">Transferase</keyword>
<dbReference type="RefSeq" id="WP_285764592.1">
    <property type="nucleotide sequence ID" value="NZ_BSYJ01000004.1"/>
</dbReference>